<dbReference type="PANTHER" id="PTHR36558:SF1">
    <property type="entry name" value="RESTRICTION ENDONUCLEASE DOMAIN-CONTAINING PROTEIN-RELATED"/>
    <property type="match status" value="1"/>
</dbReference>
<gene>
    <name evidence="2" type="ORF">CRENPOLYSF2_2150003</name>
</gene>
<dbReference type="InterPro" id="IPR011335">
    <property type="entry name" value="Restrct_endonuc-II-like"/>
</dbReference>
<dbReference type="SUPFAM" id="SSF52980">
    <property type="entry name" value="Restriction endonuclease-like"/>
    <property type="match status" value="1"/>
</dbReference>
<dbReference type="OrthoDB" id="26750at2"/>
<dbReference type="Pfam" id="PF05685">
    <property type="entry name" value="Uma2"/>
    <property type="match status" value="1"/>
</dbReference>
<evidence type="ECO:0000259" key="1">
    <source>
        <dbReference type="Pfam" id="PF05685"/>
    </source>
</evidence>
<dbReference type="RefSeq" id="WP_087146458.1">
    <property type="nucleotide sequence ID" value="NZ_FUKJ01000130.1"/>
</dbReference>
<dbReference type="Proteomes" id="UP000195442">
    <property type="component" value="Unassembled WGS sequence"/>
</dbReference>
<evidence type="ECO:0000313" key="3">
    <source>
        <dbReference type="Proteomes" id="UP000195442"/>
    </source>
</evidence>
<dbReference type="EMBL" id="FUKJ01000130">
    <property type="protein sequence ID" value="SJM91262.1"/>
    <property type="molecule type" value="Genomic_DNA"/>
</dbReference>
<name>A0A1R4H4T5_9GAMM</name>
<proteinExistence type="predicted"/>
<keyword evidence="3" id="KW-1185">Reference proteome</keyword>
<dbReference type="InterPro" id="IPR012296">
    <property type="entry name" value="Nuclease_put_TT1808"/>
</dbReference>
<evidence type="ECO:0000313" key="2">
    <source>
        <dbReference type="EMBL" id="SJM91262.1"/>
    </source>
</evidence>
<dbReference type="InterPro" id="IPR008538">
    <property type="entry name" value="Uma2"/>
</dbReference>
<feature type="domain" description="Putative restriction endonuclease" evidence="1">
    <location>
        <begin position="13"/>
        <end position="156"/>
    </location>
</feature>
<dbReference type="PANTHER" id="PTHR36558">
    <property type="entry name" value="GLR1098 PROTEIN"/>
    <property type="match status" value="1"/>
</dbReference>
<dbReference type="CDD" id="cd06260">
    <property type="entry name" value="DUF820-like"/>
    <property type="match status" value="1"/>
</dbReference>
<sequence>MLSAQRTHFIGIEDYLRGELISEIKHEYLEGQVYAMAGASKNHERVVMNIGAIFSGHLRNTRCDTYSSNIKVRVGDIAFFYPDIMVVCEDNTDNYYTDQPVIIVEVLSKSTRRMDETTKMRLYQTLPSLQEYVMIEQDIVDVEVCRRSEGWISEHYFMGDEVMFAAIDLTVSVNEIYERVVNDDVTSFLKGEGV</sequence>
<reference evidence="3" key="1">
    <citation type="submission" date="2017-02" db="EMBL/GenBank/DDBJ databases">
        <authorList>
            <person name="Daims H."/>
        </authorList>
    </citation>
    <scope>NUCLEOTIDE SEQUENCE [LARGE SCALE GENOMIC DNA]</scope>
</reference>
<protein>
    <recommendedName>
        <fullName evidence="1">Putative restriction endonuclease domain-containing protein</fullName>
    </recommendedName>
</protein>
<accession>A0A1R4H4T5</accession>
<dbReference type="AlphaFoldDB" id="A0A1R4H4T5"/>
<dbReference type="Gene3D" id="3.90.1570.10">
    <property type="entry name" value="tt1808, chain A"/>
    <property type="match status" value="1"/>
</dbReference>
<organism evidence="2 3">
    <name type="scientific">Crenothrix polyspora</name>
    <dbReference type="NCBI Taxonomy" id="360316"/>
    <lineage>
        <taxon>Bacteria</taxon>
        <taxon>Pseudomonadati</taxon>
        <taxon>Pseudomonadota</taxon>
        <taxon>Gammaproteobacteria</taxon>
        <taxon>Methylococcales</taxon>
        <taxon>Crenotrichaceae</taxon>
        <taxon>Crenothrix</taxon>
    </lineage>
</organism>